<dbReference type="GeneID" id="9588754"/>
<name>D8QAK6_SCHCM</name>
<feature type="region of interest" description="Disordered" evidence="1">
    <location>
        <begin position="395"/>
        <end position="425"/>
    </location>
</feature>
<dbReference type="Proteomes" id="UP000007431">
    <property type="component" value="Unassembled WGS sequence"/>
</dbReference>
<feature type="compositionally biased region" description="Basic and acidic residues" evidence="1">
    <location>
        <begin position="180"/>
        <end position="194"/>
    </location>
</feature>
<protein>
    <submittedName>
        <fullName evidence="3">Expressed protein</fullName>
    </submittedName>
</protein>
<gene>
    <name evidence="3" type="ORF">SCHCODRAFT_85633</name>
</gene>
<evidence type="ECO:0000256" key="2">
    <source>
        <dbReference type="SAM" id="Phobius"/>
    </source>
</evidence>
<evidence type="ECO:0000313" key="4">
    <source>
        <dbReference type="Proteomes" id="UP000007431"/>
    </source>
</evidence>
<feature type="transmembrane region" description="Helical" evidence="2">
    <location>
        <begin position="20"/>
        <end position="42"/>
    </location>
</feature>
<keyword evidence="4" id="KW-1185">Reference proteome</keyword>
<proteinExistence type="predicted"/>
<dbReference type="InParanoid" id="D8QAK6"/>
<dbReference type="OrthoDB" id="2962044at2759"/>
<feature type="region of interest" description="Disordered" evidence="1">
    <location>
        <begin position="148"/>
        <end position="376"/>
    </location>
</feature>
<feature type="compositionally biased region" description="Polar residues" evidence="1">
    <location>
        <begin position="283"/>
        <end position="298"/>
    </location>
</feature>
<feature type="compositionally biased region" description="Low complexity" evidence="1">
    <location>
        <begin position="204"/>
        <end position="218"/>
    </location>
</feature>
<sequence length="446" mass="49038">MAPTLLAREEQQGTDKSAQAATIAIIVIIVVLVVATGVGLFVTREKRKVKEHAAGTSEEYVKEEGRHYLRRKSYDPETGRPTRPVSGMASTRPASSITYAQVPLHEGEYEDPWKEQAKGNVSVSEHDFTAVPLMHATHLPSIPSTVTLVSASPTKKRDSSPPTLPPLHIPQPLLAGTRPLDADRRSSDSRPADREIDEDDIPTPSSSPSLYSQPSLYSRNSVKRHHRYDSEPPPPVPALPAEHRLQAASYIPREPSPLERGNTKKVAMLLKGRARGGEDPSRNDTMVSQIERQDSIMSAPTPPPDKQGFRFASGRPLNMDLMTSVSEEPESPRWNPYESPEEHHGRRGSLTDAFDSATSPPRTRPPSEYSASTVGLSRDASMHVASSFEPFVNSKRLSAVKDSPLDSPYGDDLHPQTRIGDASADEHVAQKRWSARMKSVRAIVNE</sequence>
<dbReference type="AlphaFoldDB" id="D8QAK6"/>
<keyword evidence="2" id="KW-0812">Transmembrane</keyword>
<dbReference type="EMBL" id="GL377308">
    <property type="protein sequence ID" value="EFI95425.1"/>
    <property type="molecule type" value="Genomic_DNA"/>
</dbReference>
<dbReference type="KEGG" id="scm:SCHCO_02545922"/>
<evidence type="ECO:0000313" key="3">
    <source>
        <dbReference type="EMBL" id="EFI95425.1"/>
    </source>
</evidence>
<feature type="region of interest" description="Disordered" evidence="1">
    <location>
        <begin position="73"/>
        <end position="94"/>
    </location>
</feature>
<keyword evidence="2" id="KW-1133">Transmembrane helix</keyword>
<keyword evidence="2" id="KW-0472">Membrane</keyword>
<dbReference type="HOGENOM" id="CLU_614171_0_0_1"/>
<dbReference type="RefSeq" id="XP_003030328.1">
    <property type="nucleotide sequence ID" value="XM_003030282.1"/>
</dbReference>
<dbReference type="VEuPathDB" id="FungiDB:SCHCODRAFT_02545922"/>
<organism evidence="4">
    <name type="scientific">Schizophyllum commune (strain H4-8 / FGSC 9210)</name>
    <name type="common">Split gill fungus</name>
    <dbReference type="NCBI Taxonomy" id="578458"/>
    <lineage>
        <taxon>Eukaryota</taxon>
        <taxon>Fungi</taxon>
        <taxon>Dikarya</taxon>
        <taxon>Basidiomycota</taxon>
        <taxon>Agaricomycotina</taxon>
        <taxon>Agaricomycetes</taxon>
        <taxon>Agaricomycetidae</taxon>
        <taxon>Agaricales</taxon>
        <taxon>Schizophyllaceae</taxon>
        <taxon>Schizophyllum</taxon>
    </lineage>
</organism>
<evidence type="ECO:0000256" key="1">
    <source>
        <dbReference type="SAM" id="MobiDB-lite"/>
    </source>
</evidence>
<reference evidence="3 4" key="1">
    <citation type="journal article" date="2010" name="Nat. Biotechnol.">
        <title>Genome sequence of the model mushroom Schizophyllum commune.</title>
        <authorList>
            <person name="Ohm R.A."/>
            <person name="de Jong J.F."/>
            <person name="Lugones L.G."/>
            <person name="Aerts A."/>
            <person name="Kothe E."/>
            <person name="Stajich J.E."/>
            <person name="de Vries R.P."/>
            <person name="Record E."/>
            <person name="Levasseur A."/>
            <person name="Baker S.E."/>
            <person name="Bartholomew K.A."/>
            <person name="Coutinho P.M."/>
            <person name="Erdmann S."/>
            <person name="Fowler T.J."/>
            <person name="Gathman A.C."/>
            <person name="Lombard V."/>
            <person name="Henrissat B."/>
            <person name="Knabe N."/>
            <person name="Kuees U."/>
            <person name="Lilly W.W."/>
            <person name="Lindquist E."/>
            <person name="Lucas S."/>
            <person name="Magnuson J.K."/>
            <person name="Piumi F."/>
            <person name="Raudaskoski M."/>
            <person name="Salamov A."/>
            <person name="Schmutz J."/>
            <person name="Schwarze F.W.M.R."/>
            <person name="vanKuyk P.A."/>
            <person name="Horton J.S."/>
            <person name="Grigoriev I.V."/>
            <person name="Woesten H.A.B."/>
        </authorList>
    </citation>
    <scope>NUCLEOTIDE SEQUENCE [LARGE SCALE GENOMIC DNA]</scope>
    <source>
        <strain evidence="4">H4-8 / FGSC 9210</strain>
    </source>
</reference>
<accession>D8QAK6</accession>